<dbReference type="Proteomes" id="UP000803844">
    <property type="component" value="Unassembled WGS sequence"/>
</dbReference>
<dbReference type="CDD" id="cd07489">
    <property type="entry name" value="Peptidases_S8_5"/>
    <property type="match status" value="1"/>
</dbReference>
<dbReference type="PROSITE" id="PS00137">
    <property type="entry name" value="SUBTILASE_HIS"/>
    <property type="match status" value="1"/>
</dbReference>
<dbReference type="PANTHER" id="PTHR43806">
    <property type="entry name" value="PEPTIDASE S8"/>
    <property type="match status" value="1"/>
</dbReference>
<accession>A0A9P4XVN6</accession>
<gene>
    <name evidence="11" type="ORF">M406DRAFT_265368</name>
</gene>
<evidence type="ECO:0000256" key="8">
    <source>
        <dbReference type="RuleBase" id="RU003355"/>
    </source>
</evidence>
<keyword evidence="2 7" id="KW-0645">Protease</keyword>
<dbReference type="PANTHER" id="PTHR43806:SF66">
    <property type="entry name" value="SERIN ENDOPEPTIDASE"/>
    <property type="match status" value="1"/>
</dbReference>
<dbReference type="InterPro" id="IPR022398">
    <property type="entry name" value="Peptidase_S8_His-AS"/>
</dbReference>
<dbReference type="GO" id="GO:0006508">
    <property type="term" value="P:proteolysis"/>
    <property type="evidence" value="ECO:0007669"/>
    <property type="project" value="UniProtKB-KW"/>
</dbReference>
<dbReference type="InterPro" id="IPR000209">
    <property type="entry name" value="Peptidase_S8/S53_dom"/>
</dbReference>
<dbReference type="Gene3D" id="3.50.30.30">
    <property type="match status" value="1"/>
</dbReference>
<dbReference type="InterPro" id="IPR046450">
    <property type="entry name" value="PA_dom_sf"/>
</dbReference>
<keyword evidence="3" id="KW-0732">Signal</keyword>
<keyword evidence="4 7" id="KW-0378">Hydrolase</keyword>
<dbReference type="InterPro" id="IPR036852">
    <property type="entry name" value="Peptidase_S8/S53_dom_sf"/>
</dbReference>
<dbReference type="RefSeq" id="XP_040772755.1">
    <property type="nucleotide sequence ID" value="XM_040917729.1"/>
</dbReference>
<comment type="caution">
    <text evidence="11">The sequence shown here is derived from an EMBL/GenBank/DDBJ whole genome shotgun (WGS) entry which is preliminary data.</text>
</comment>
<evidence type="ECO:0000256" key="4">
    <source>
        <dbReference type="ARBA" id="ARBA00022801"/>
    </source>
</evidence>
<dbReference type="Pfam" id="PF06280">
    <property type="entry name" value="fn3_5"/>
    <property type="match status" value="1"/>
</dbReference>
<dbReference type="InterPro" id="IPR010435">
    <property type="entry name" value="C5a/SBT2-like_Fn3"/>
</dbReference>
<dbReference type="SUPFAM" id="SSF52743">
    <property type="entry name" value="Subtilisin-like"/>
    <property type="match status" value="1"/>
</dbReference>
<evidence type="ECO:0000259" key="10">
    <source>
        <dbReference type="Pfam" id="PF06280"/>
    </source>
</evidence>
<dbReference type="AlphaFoldDB" id="A0A9P4XVN6"/>
<evidence type="ECO:0000256" key="7">
    <source>
        <dbReference type="PROSITE-ProRule" id="PRU01240"/>
    </source>
</evidence>
<comment type="similarity">
    <text evidence="1 7 8">Belongs to the peptidase S8 family.</text>
</comment>
<dbReference type="Gene3D" id="2.60.40.1710">
    <property type="entry name" value="Subtilisin-like superfamily"/>
    <property type="match status" value="1"/>
</dbReference>
<keyword evidence="12" id="KW-1185">Reference proteome</keyword>
<feature type="domain" description="Peptidase S8/S53" evidence="9">
    <location>
        <begin position="145"/>
        <end position="571"/>
    </location>
</feature>
<dbReference type="GO" id="GO:0004252">
    <property type="term" value="F:serine-type endopeptidase activity"/>
    <property type="evidence" value="ECO:0007669"/>
    <property type="project" value="UniProtKB-UniRule"/>
</dbReference>
<evidence type="ECO:0000313" key="11">
    <source>
        <dbReference type="EMBL" id="KAF3761776.1"/>
    </source>
</evidence>
<dbReference type="InterPro" id="IPR050131">
    <property type="entry name" value="Peptidase_S8_subtilisin-like"/>
</dbReference>
<evidence type="ECO:0000256" key="6">
    <source>
        <dbReference type="PIRSR" id="PIRSR615500-1"/>
    </source>
</evidence>
<name>A0A9P4XVN6_CRYP1</name>
<dbReference type="EMBL" id="MU032351">
    <property type="protein sequence ID" value="KAF3761776.1"/>
    <property type="molecule type" value="Genomic_DNA"/>
</dbReference>
<dbReference type="InterPro" id="IPR023828">
    <property type="entry name" value="Peptidase_S8_Ser-AS"/>
</dbReference>
<evidence type="ECO:0000259" key="9">
    <source>
        <dbReference type="Pfam" id="PF00082"/>
    </source>
</evidence>
<feature type="active site" description="Charge relay system" evidence="6 7">
    <location>
        <position position="204"/>
    </location>
</feature>
<evidence type="ECO:0000313" key="12">
    <source>
        <dbReference type="Proteomes" id="UP000803844"/>
    </source>
</evidence>
<evidence type="ECO:0000256" key="2">
    <source>
        <dbReference type="ARBA" id="ARBA00022670"/>
    </source>
</evidence>
<dbReference type="InterPro" id="IPR015500">
    <property type="entry name" value="Peptidase_S8_subtilisin-rel"/>
</dbReference>
<evidence type="ECO:0000256" key="1">
    <source>
        <dbReference type="ARBA" id="ARBA00011073"/>
    </source>
</evidence>
<dbReference type="PRINTS" id="PR00723">
    <property type="entry name" value="SUBTILISIN"/>
</dbReference>
<sequence length="892" mass="95241">MGTALAGQPLNLTAATEENFIAGAYIVEFADGHDQTSFYNILDASGISVNPRMNINSTVFSGASFSVTDLASEKHQVARISALRAVRQVWPVRKYSLPELMRNGTMPNPMSGDIMLDEEFDNIVDKFSPHVMTQVDKLHAESYFGHGIRIGIVDTGVDYRHPALGGCFGKNCLIEYGYDLVGDSWTGYDAPKPDPDPYDNCIGHGTHVSGIIAAQKNRMNFTGVAPGVKLGMYKVFSCEGLGTTDDVLISAFGMAFDDGSDIITASLGTAGGWSETPFGVVASRIISEGVPCTLAAGNDGYSGLFTASDAADGTDVTGVASFDNIVTPYLLPKGTYTASTTHDNATEPAAFSWVPGYSSFLNISLPLKALSSNSTVENDACSSLAPDTGDLSGYAVLIRLGGCEPSVKARNAQLLNANAILFYADILEDFGPTAVWYPDMTITSTATITPAQGAKFIQLLNDGSEVRLTFIDPSYAEVVFKQVPNRLTGGFASAYTSWGPTWELAFYPSVAAPGGNILSTFPLNQGAYAVFSGTSMATPFVAGVYALLMQIRKTKRNPAELARILSSTSKANLWNDGAGTINGLAPTAQQGSGLIQAYDAAFTTTLVDSTGISFNDTDNLPPNATFTIQNIGGETVTYHMSHSPALGMYTLSLTSSYPDSFPNRIFAASAEVEFSEKLVNIPAGGRAEITVTLSPPQDFVLYDASLPVYGGYFVLNGSNNGNLTIPYLGVAGSMKQAVILDREDGSLPRSPDLIFKGAPALTYTIPYPTMDNTEKPSHDARYPWASARLDLGTRMLRADVVPLSKNYTGPTTVVAGTTIAGSVWGYPLEYVSGRYDGYVVFTGRLSDGTVVPEGRYALYLRALSIFGDPNEANDWQGMTKIPFDLRYQKVNP</sequence>
<evidence type="ECO:0000256" key="5">
    <source>
        <dbReference type="ARBA" id="ARBA00022825"/>
    </source>
</evidence>
<feature type="active site" description="Charge relay system" evidence="6 7">
    <location>
        <position position="535"/>
    </location>
</feature>
<feature type="active site" description="Charge relay system" evidence="6 7">
    <location>
        <position position="154"/>
    </location>
</feature>
<dbReference type="Pfam" id="PF00082">
    <property type="entry name" value="Peptidase_S8"/>
    <property type="match status" value="1"/>
</dbReference>
<dbReference type="InterPro" id="IPR023827">
    <property type="entry name" value="Peptidase_S8_Asp-AS"/>
</dbReference>
<dbReference type="Gene3D" id="3.40.50.200">
    <property type="entry name" value="Peptidase S8/S53 domain"/>
    <property type="match status" value="1"/>
</dbReference>
<dbReference type="GeneID" id="63834858"/>
<keyword evidence="5 7" id="KW-0720">Serine protease</keyword>
<proteinExistence type="inferred from homology"/>
<dbReference type="PROSITE" id="PS00138">
    <property type="entry name" value="SUBTILASE_SER"/>
    <property type="match status" value="1"/>
</dbReference>
<dbReference type="OrthoDB" id="10256524at2759"/>
<reference evidence="11" key="1">
    <citation type="journal article" date="2020" name="Phytopathology">
        <title>Genome sequence of the chestnut blight fungus Cryphonectria parasitica EP155: A fundamental resource for an archetypical invasive plant pathogen.</title>
        <authorList>
            <person name="Crouch J.A."/>
            <person name="Dawe A."/>
            <person name="Aerts A."/>
            <person name="Barry K."/>
            <person name="Churchill A.C.L."/>
            <person name="Grimwood J."/>
            <person name="Hillman B."/>
            <person name="Milgroom M.G."/>
            <person name="Pangilinan J."/>
            <person name="Smith M."/>
            <person name="Salamov A."/>
            <person name="Schmutz J."/>
            <person name="Yadav J."/>
            <person name="Grigoriev I.V."/>
            <person name="Nuss D."/>
        </authorList>
    </citation>
    <scope>NUCLEOTIDE SEQUENCE</scope>
    <source>
        <strain evidence="11">EP155</strain>
    </source>
</reference>
<dbReference type="GO" id="GO:0016020">
    <property type="term" value="C:membrane"/>
    <property type="evidence" value="ECO:0007669"/>
    <property type="project" value="InterPro"/>
</dbReference>
<dbReference type="PROSITE" id="PS00136">
    <property type="entry name" value="SUBTILASE_ASP"/>
    <property type="match status" value="1"/>
</dbReference>
<organism evidence="11 12">
    <name type="scientific">Cryphonectria parasitica (strain ATCC 38755 / EP155)</name>
    <dbReference type="NCBI Taxonomy" id="660469"/>
    <lineage>
        <taxon>Eukaryota</taxon>
        <taxon>Fungi</taxon>
        <taxon>Dikarya</taxon>
        <taxon>Ascomycota</taxon>
        <taxon>Pezizomycotina</taxon>
        <taxon>Sordariomycetes</taxon>
        <taxon>Sordariomycetidae</taxon>
        <taxon>Diaporthales</taxon>
        <taxon>Cryphonectriaceae</taxon>
        <taxon>Cryphonectria-Endothia species complex</taxon>
        <taxon>Cryphonectria</taxon>
    </lineage>
</organism>
<protein>
    <submittedName>
        <fullName evidence="11">Subtilisin-like protein</fullName>
    </submittedName>
</protein>
<dbReference type="InterPro" id="IPR034187">
    <property type="entry name" value="Peptidases_S8_5"/>
</dbReference>
<dbReference type="SUPFAM" id="SSF52025">
    <property type="entry name" value="PA domain"/>
    <property type="match status" value="1"/>
</dbReference>
<dbReference type="PROSITE" id="PS51892">
    <property type="entry name" value="SUBTILASE"/>
    <property type="match status" value="1"/>
</dbReference>
<evidence type="ECO:0000256" key="3">
    <source>
        <dbReference type="ARBA" id="ARBA00022729"/>
    </source>
</evidence>
<feature type="domain" description="C5a peptidase/Subtilisin-like protease SBT2-like Fn3-like" evidence="10">
    <location>
        <begin position="612"/>
        <end position="728"/>
    </location>
</feature>